<dbReference type="STRING" id="470826.SAMN04488027_11259"/>
<dbReference type="Pfam" id="PF11307">
    <property type="entry name" value="DUF3109"/>
    <property type="match status" value="1"/>
</dbReference>
<sequence length="189" mass="21168">MIKIDKTLISESIIDTEFACNLSACKGECCVAGDAGAPLDEHELEILKTIYPKVKPYLRPEGIQAIEAQGTHILSDFNEPETPLVEGKECAYVNFTENGTALCGIESAYRAGDIDFKKPVSCELYPIRVQKLSELQAVNYDRWDICSDACDLGKSLKMPVYKFTKNALIRKFGENWYSELEQRANEINS</sequence>
<keyword evidence="3" id="KW-1185">Reference proteome</keyword>
<dbReference type="EMBL" id="FNCW01000012">
    <property type="protein sequence ID" value="SDG95786.1"/>
    <property type="molecule type" value="Genomic_DNA"/>
</dbReference>
<evidence type="ECO:0008006" key="4">
    <source>
        <dbReference type="Google" id="ProtNLM"/>
    </source>
</evidence>
<dbReference type="RefSeq" id="WP_093368908.1">
    <property type="nucleotide sequence ID" value="NZ_FNCW01000012.1"/>
</dbReference>
<evidence type="ECO:0000313" key="2">
    <source>
        <dbReference type="EMBL" id="SDG95786.1"/>
    </source>
</evidence>
<dbReference type="Proteomes" id="UP000199296">
    <property type="component" value="Unassembled WGS sequence"/>
</dbReference>
<dbReference type="AlphaFoldDB" id="A0A1G7YHN2"/>
<evidence type="ECO:0000256" key="1">
    <source>
        <dbReference type="ARBA" id="ARBA00093770"/>
    </source>
</evidence>
<reference evidence="2 3" key="1">
    <citation type="submission" date="2016-10" db="EMBL/GenBank/DDBJ databases">
        <authorList>
            <person name="de Groot N.N."/>
        </authorList>
    </citation>
    <scope>NUCLEOTIDE SEQUENCE [LARGE SCALE GENOMIC DNA]</scope>
    <source>
        <strain evidence="2 3">DSM 19803</strain>
    </source>
</reference>
<dbReference type="OrthoDB" id="597501at2"/>
<name>A0A1G7YHN2_9FLAO</name>
<accession>A0A1G7YHN2</accession>
<dbReference type="InterPro" id="IPR021458">
    <property type="entry name" value="Rv0495c"/>
</dbReference>
<organism evidence="2 3">
    <name type="scientific">Psychroflexus sediminis</name>
    <dbReference type="NCBI Taxonomy" id="470826"/>
    <lineage>
        <taxon>Bacteria</taxon>
        <taxon>Pseudomonadati</taxon>
        <taxon>Bacteroidota</taxon>
        <taxon>Flavobacteriia</taxon>
        <taxon>Flavobacteriales</taxon>
        <taxon>Flavobacteriaceae</taxon>
        <taxon>Psychroflexus</taxon>
    </lineage>
</organism>
<gene>
    <name evidence="2" type="ORF">SAMN04488027_11259</name>
</gene>
<protein>
    <recommendedName>
        <fullName evidence="4">DUF3109 family protein</fullName>
    </recommendedName>
</protein>
<evidence type="ECO:0000313" key="3">
    <source>
        <dbReference type="Proteomes" id="UP000199296"/>
    </source>
</evidence>
<proteinExistence type="inferred from homology"/>
<comment type="similarity">
    <text evidence="1">Belongs to the Rv0495c family.</text>
</comment>